<reference evidence="1" key="1">
    <citation type="submission" date="2024-09" db="EMBL/GenBank/DDBJ databases">
        <title>Draft Genome Sequences of Neofusicoccum parvum.</title>
        <authorList>
            <person name="Ashida A."/>
            <person name="Camagna M."/>
            <person name="Tanaka A."/>
            <person name="Takemoto D."/>
        </authorList>
    </citation>
    <scope>NUCLEOTIDE SEQUENCE</scope>
    <source>
        <strain evidence="1">PPO83</strain>
    </source>
</reference>
<keyword evidence="1" id="KW-0378">Hydrolase</keyword>
<comment type="caution">
    <text evidence="1">The sequence shown here is derived from an EMBL/GenBank/DDBJ whole genome shotgun (WGS) entry which is preliminary data.</text>
</comment>
<proteinExistence type="predicted"/>
<dbReference type="Proteomes" id="UP001165186">
    <property type="component" value="Unassembled WGS sequence"/>
</dbReference>
<sequence length="301" mass="32159">MATPGLNLTTHRIPTPHGTISVLDTGSPATDSSLPTLLLLHGNSSSSQIFTPLLRLSAASPTLSLHRTLALDLPGHGASTDAPNPAASYTQPAYAACAAAVLDALHATDVVALGWSLGGHNAIELLAQLGPANRVRGIMFTGTPPALGLDQVKRGFGVRDPPPGEPDDDHMNLAAAETWTEHDCDTFPFEAARGPREPWIREAAARTDGRARRIMFEAFEGGRGADQVGVVEESGVPVAVVNGGDEPFVNLDYLDGIKYKNLWEGKCYRLPGQGHAPFWEQPETFLPYWERFVKHCSGGEV</sequence>
<organism evidence="1 2">
    <name type="scientific">Neofusicoccum parvum</name>
    <dbReference type="NCBI Taxonomy" id="310453"/>
    <lineage>
        <taxon>Eukaryota</taxon>
        <taxon>Fungi</taxon>
        <taxon>Dikarya</taxon>
        <taxon>Ascomycota</taxon>
        <taxon>Pezizomycotina</taxon>
        <taxon>Dothideomycetes</taxon>
        <taxon>Dothideomycetes incertae sedis</taxon>
        <taxon>Botryosphaeriales</taxon>
        <taxon>Botryosphaeriaceae</taxon>
        <taxon>Neofusicoccum</taxon>
    </lineage>
</organism>
<protein>
    <submittedName>
        <fullName evidence="1">Alpha/beta hydrolase fold-1</fullName>
    </submittedName>
</protein>
<gene>
    <name evidence="1" type="primary">g7494</name>
    <name evidence="1" type="ORF">NpPPO83_00007494</name>
</gene>
<evidence type="ECO:0000313" key="2">
    <source>
        <dbReference type="Proteomes" id="UP001165186"/>
    </source>
</evidence>
<evidence type="ECO:0000313" key="1">
    <source>
        <dbReference type="EMBL" id="GME28072.1"/>
    </source>
</evidence>
<dbReference type="EMBL" id="BSXG01000044">
    <property type="protein sequence ID" value="GME28072.1"/>
    <property type="molecule type" value="Genomic_DNA"/>
</dbReference>
<accession>A0ACB5S5J0</accession>
<keyword evidence="2" id="KW-1185">Reference proteome</keyword>
<name>A0ACB5S5J0_9PEZI</name>